<dbReference type="EMBL" id="CP053418">
    <property type="protein sequence ID" value="QJW84417.1"/>
    <property type="molecule type" value="Genomic_DNA"/>
</dbReference>
<keyword evidence="3" id="KW-1185">Reference proteome</keyword>
<feature type="region of interest" description="Disordered" evidence="1">
    <location>
        <begin position="1"/>
        <end position="124"/>
    </location>
</feature>
<feature type="compositionally biased region" description="Acidic residues" evidence="1">
    <location>
        <begin position="13"/>
        <end position="22"/>
    </location>
</feature>
<protein>
    <submittedName>
        <fullName evidence="2">Uncharacterized protein</fullName>
    </submittedName>
</protein>
<gene>
    <name evidence="2" type="ORF">HK414_13490</name>
</gene>
<dbReference type="Proteomes" id="UP000500826">
    <property type="component" value="Chromosome"/>
</dbReference>
<proteinExistence type="predicted"/>
<evidence type="ECO:0000256" key="1">
    <source>
        <dbReference type="SAM" id="MobiDB-lite"/>
    </source>
</evidence>
<feature type="compositionally biased region" description="Basic and acidic residues" evidence="1">
    <location>
        <begin position="1"/>
        <end position="12"/>
    </location>
</feature>
<organism evidence="2 3">
    <name type="scientific">Ramlibacter terrae</name>
    <dbReference type="NCBI Taxonomy" id="2732511"/>
    <lineage>
        <taxon>Bacteria</taxon>
        <taxon>Pseudomonadati</taxon>
        <taxon>Pseudomonadota</taxon>
        <taxon>Betaproteobacteria</taxon>
        <taxon>Burkholderiales</taxon>
        <taxon>Comamonadaceae</taxon>
        <taxon>Ramlibacter</taxon>
    </lineage>
</organism>
<reference evidence="2 3" key="1">
    <citation type="submission" date="2020-05" db="EMBL/GenBank/DDBJ databases">
        <title>Ramlibacter rhizophilus sp. nov., isolated from rhizosphere soil of national flower Mugunghwa from South Korea.</title>
        <authorList>
            <person name="Zheng-Fei Y."/>
            <person name="Huan T."/>
        </authorList>
    </citation>
    <scope>NUCLEOTIDE SEQUENCE [LARGE SCALE GENOMIC DNA]</scope>
    <source>
        <strain evidence="2 3">H242</strain>
    </source>
</reference>
<name>A0ABX6P2X3_9BURK</name>
<accession>A0ABX6P2X3</accession>
<evidence type="ECO:0000313" key="3">
    <source>
        <dbReference type="Proteomes" id="UP000500826"/>
    </source>
</evidence>
<evidence type="ECO:0000313" key="2">
    <source>
        <dbReference type="EMBL" id="QJW84417.1"/>
    </source>
</evidence>
<reference evidence="2 3" key="2">
    <citation type="submission" date="2020-05" db="EMBL/GenBank/DDBJ databases">
        <authorList>
            <person name="Khan S.A."/>
            <person name="Jeon C.O."/>
            <person name="Chun B.H."/>
        </authorList>
    </citation>
    <scope>NUCLEOTIDE SEQUENCE [LARGE SCALE GENOMIC DNA]</scope>
    <source>
        <strain evidence="2 3">H242</strain>
    </source>
</reference>
<sequence length="124" mass="13277">MQSLSELDRPEIDLDVPLDLDDLAPAPHSQAPSAVPDNTLAWGDPHAAERDPLFIPPASPRLGLDIDLTDVSEPAAAAGPEAHQVQAPDDLTLELPNHARELPPLDFDTSQFEPGAADEPPRRS</sequence>